<feature type="region of interest" description="Disordered" evidence="1">
    <location>
        <begin position="58"/>
        <end position="81"/>
    </location>
</feature>
<evidence type="ECO:0000313" key="3">
    <source>
        <dbReference type="Proteomes" id="UP000588491"/>
    </source>
</evidence>
<sequence>MILIRMFGDISQKFDISAKRKRKSAKNSIYQPNARRNQPKIQYISQTQEEISQKFNISAKRKKKSAKNSIYQPNQTIIRKN</sequence>
<protein>
    <submittedName>
        <fullName evidence="2">Uncharacterized protein</fullName>
    </submittedName>
</protein>
<proteinExistence type="predicted"/>
<comment type="caution">
    <text evidence="2">The sequence shown here is derived from an EMBL/GenBank/DDBJ whole genome shotgun (WGS) entry which is preliminary data.</text>
</comment>
<evidence type="ECO:0000313" key="2">
    <source>
        <dbReference type="EMBL" id="NMO77509.1"/>
    </source>
</evidence>
<evidence type="ECO:0000256" key="1">
    <source>
        <dbReference type="SAM" id="MobiDB-lite"/>
    </source>
</evidence>
<keyword evidence="3" id="KW-1185">Reference proteome</keyword>
<organism evidence="2 3">
    <name type="scientific">Niallia alba</name>
    <dbReference type="NCBI Taxonomy" id="2729105"/>
    <lineage>
        <taxon>Bacteria</taxon>
        <taxon>Bacillati</taxon>
        <taxon>Bacillota</taxon>
        <taxon>Bacilli</taxon>
        <taxon>Bacillales</taxon>
        <taxon>Bacillaceae</taxon>
        <taxon>Niallia</taxon>
    </lineage>
</organism>
<name>A0A7Y0PNI5_9BACI</name>
<dbReference type="RefSeq" id="WP_169188427.1">
    <property type="nucleotide sequence ID" value="NZ_JABBPK010000001.1"/>
</dbReference>
<feature type="compositionally biased region" description="Polar residues" evidence="1">
    <location>
        <begin position="71"/>
        <end position="81"/>
    </location>
</feature>
<reference evidence="2 3" key="1">
    <citation type="submission" date="2020-04" db="EMBL/GenBank/DDBJ databases">
        <title>Bacillus sp. UniB3 isolated from commercial digestive syrup.</title>
        <authorList>
            <person name="Thorat V."/>
            <person name="Kirdat K."/>
            <person name="Tiwarekar B."/>
            <person name="Yadav A."/>
        </authorList>
    </citation>
    <scope>NUCLEOTIDE SEQUENCE [LARGE SCALE GENOMIC DNA]</scope>
    <source>
        <strain evidence="2 3">UniB3</strain>
    </source>
</reference>
<dbReference type="AlphaFoldDB" id="A0A7Y0PNI5"/>
<gene>
    <name evidence="2" type="ORF">HHU08_10930</name>
</gene>
<accession>A0A7Y0PNI5</accession>
<dbReference type="Proteomes" id="UP000588491">
    <property type="component" value="Unassembled WGS sequence"/>
</dbReference>
<dbReference type="EMBL" id="JABBPK010000001">
    <property type="protein sequence ID" value="NMO77509.1"/>
    <property type="molecule type" value="Genomic_DNA"/>
</dbReference>